<dbReference type="RefSeq" id="WP_026633910.1">
    <property type="nucleotide sequence ID" value="NZ_FONH01000024.1"/>
</dbReference>
<keyword evidence="2" id="KW-1185">Reference proteome</keyword>
<dbReference type="EMBL" id="FONH01000024">
    <property type="protein sequence ID" value="SFF52218.1"/>
    <property type="molecule type" value="Genomic_DNA"/>
</dbReference>
<name>A0A1I2JDQ2_9GAMM</name>
<dbReference type="Gene3D" id="2.30.30.720">
    <property type="entry name" value="Protein of unknown function (DUF3247)"/>
    <property type="match status" value="1"/>
</dbReference>
<gene>
    <name evidence="1" type="ORF">SAMN02799615_03963</name>
</gene>
<evidence type="ECO:0000313" key="2">
    <source>
        <dbReference type="Proteomes" id="UP000199477"/>
    </source>
</evidence>
<dbReference type="STRING" id="500610.SAMN02799615_03963"/>
<dbReference type="AlphaFoldDB" id="A0A1I2JDQ2"/>
<proteinExistence type="predicted"/>
<dbReference type="Proteomes" id="UP000199477">
    <property type="component" value="Unassembled WGS sequence"/>
</dbReference>
<evidence type="ECO:0000313" key="1">
    <source>
        <dbReference type="EMBL" id="SFF52218.1"/>
    </source>
</evidence>
<protein>
    <recommendedName>
        <fullName evidence="3">DUF3247 family protein</fullName>
    </recommendedName>
</protein>
<dbReference type="Pfam" id="PF11607">
    <property type="entry name" value="DUF3247"/>
    <property type="match status" value="1"/>
</dbReference>
<reference evidence="2" key="1">
    <citation type="submission" date="2016-10" db="EMBL/GenBank/DDBJ databases">
        <authorList>
            <person name="Varghese N."/>
            <person name="Submissions S."/>
        </authorList>
    </citation>
    <scope>NUCLEOTIDE SEQUENCE [LARGE SCALE GENOMIC DNA]</scope>
    <source>
        <strain evidence="2">UNC178MFTsu3.1</strain>
    </source>
</reference>
<dbReference type="InterPro" id="IPR021649">
    <property type="entry name" value="DUF3247"/>
</dbReference>
<organism evidence="1 2">
    <name type="scientific">Dyella marensis</name>
    <dbReference type="NCBI Taxonomy" id="500610"/>
    <lineage>
        <taxon>Bacteria</taxon>
        <taxon>Pseudomonadati</taxon>
        <taxon>Pseudomonadota</taxon>
        <taxon>Gammaproteobacteria</taxon>
        <taxon>Lysobacterales</taxon>
        <taxon>Rhodanobacteraceae</taxon>
        <taxon>Dyella</taxon>
    </lineage>
</organism>
<accession>A0A1I2JDQ2</accession>
<sequence length="101" mass="11518">MARTAAHVYTDETTILALEALVRELPTNGHVRLELTSGDSCEGVIVERPNVQLYFDPSDRREGINGEVCLERPEVPDWHRWIWLDEIARVEHLDSTMGSEC</sequence>
<evidence type="ECO:0008006" key="3">
    <source>
        <dbReference type="Google" id="ProtNLM"/>
    </source>
</evidence>